<keyword evidence="1" id="KW-0812">Transmembrane</keyword>
<dbReference type="RefSeq" id="WP_201362837.1">
    <property type="nucleotide sequence ID" value="NZ_BNJJ01000008.1"/>
</dbReference>
<feature type="transmembrane region" description="Helical" evidence="1">
    <location>
        <begin position="6"/>
        <end position="26"/>
    </location>
</feature>
<keyword evidence="1" id="KW-0472">Membrane</keyword>
<protein>
    <recommendedName>
        <fullName evidence="4">Polyketide cyclase</fullName>
    </recommendedName>
</protein>
<name>A0ABQ3VIH3_9CHLR</name>
<dbReference type="Gene3D" id="3.30.530.20">
    <property type="match status" value="1"/>
</dbReference>
<keyword evidence="1" id="KW-1133">Transmembrane helix</keyword>
<dbReference type="InterPro" id="IPR019587">
    <property type="entry name" value="Polyketide_cyclase/dehydratase"/>
</dbReference>
<reference evidence="2 3" key="1">
    <citation type="journal article" date="2021" name="Int. J. Syst. Evol. Microbiol.">
        <title>Reticulibacter mediterranei gen. nov., sp. nov., within the new family Reticulibacteraceae fam. nov., and Ktedonospora formicarum gen. nov., sp. nov., Ktedonobacter robiniae sp. nov., Dictyobacter formicarum sp. nov. and Dictyobacter arantiisoli sp. nov., belonging to the class Ktedonobacteria.</title>
        <authorList>
            <person name="Yabe S."/>
            <person name="Zheng Y."/>
            <person name="Wang C.M."/>
            <person name="Sakai Y."/>
            <person name="Abe K."/>
            <person name="Yokota A."/>
            <person name="Donadio S."/>
            <person name="Cavaletti L."/>
            <person name="Monciardini P."/>
        </authorList>
    </citation>
    <scope>NUCLEOTIDE SEQUENCE [LARGE SCALE GENOMIC DNA]</scope>
    <source>
        <strain evidence="2 3">SOSP1-9</strain>
    </source>
</reference>
<dbReference type="Proteomes" id="UP000635565">
    <property type="component" value="Unassembled WGS sequence"/>
</dbReference>
<evidence type="ECO:0000256" key="1">
    <source>
        <dbReference type="SAM" id="Phobius"/>
    </source>
</evidence>
<dbReference type="SUPFAM" id="SSF55961">
    <property type="entry name" value="Bet v1-like"/>
    <property type="match status" value="1"/>
</dbReference>
<comment type="caution">
    <text evidence="2">The sequence shown here is derived from an EMBL/GenBank/DDBJ whole genome shotgun (WGS) entry which is preliminary data.</text>
</comment>
<evidence type="ECO:0008006" key="4">
    <source>
        <dbReference type="Google" id="ProtNLM"/>
    </source>
</evidence>
<dbReference type="Pfam" id="PF10604">
    <property type="entry name" value="Polyketide_cyc2"/>
    <property type="match status" value="1"/>
</dbReference>
<dbReference type="EMBL" id="BNJJ01000008">
    <property type="protein sequence ID" value="GHO85173.1"/>
    <property type="molecule type" value="Genomic_DNA"/>
</dbReference>
<organism evidence="2 3">
    <name type="scientific">Dictyobacter formicarum</name>
    <dbReference type="NCBI Taxonomy" id="2778368"/>
    <lineage>
        <taxon>Bacteria</taxon>
        <taxon>Bacillati</taxon>
        <taxon>Chloroflexota</taxon>
        <taxon>Ktedonobacteria</taxon>
        <taxon>Ktedonobacterales</taxon>
        <taxon>Dictyobacteraceae</taxon>
        <taxon>Dictyobacter</taxon>
    </lineage>
</organism>
<evidence type="ECO:0000313" key="2">
    <source>
        <dbReference type="EMBL" id="GHO85173.1"/>
    </source>
</evidence>
<dbReference type="InterPro" id="IPR023393">
    <property type="entry name" value="START-like_dom_sf"/>
</dbReference>
<gene>
    <name evidence="2" type="ORF">KSZ_31790</name>
</gene>
<proteinExistence type="predicted"/>
<accession>A0ABQ3VIH3</accession>
<evidence type="ECO:0000313" key="3">
    <source>
        <dbReference type="Proteomes" id="UP000635565"/>
    </source>
</evidence>
<keyword evidence="3" id="KW-1185">Reference proteome</keyword>
<sequence>MSQNHYETVALIPALPTVVYAVLADYRRGHMRIMPKQYIRQLEVESGGQGDGTVIRYRVRAYGIERAARAIVSEPEPGRVLVERETTSSLVTTFAVTPAMNGEQAHVQIAAHWEPARTLWGRFQQAFYPTILKNVFTQELNALARYVGNMRRSDA</sequence>